<reference evidence="1" key="1">
    <citation type="submission" date="2014-11" db="EMBL/GenBank/DDBJ databases">
        <authorList>
            <person name="Amaro Gonzalez C."/>
        </authorList>
    </citation>
    <scope>NUCLEOTIDE SEQUENCE</scope>
</reference>
<dbReference type="AlphaFoldDB" id="A0A0E9PZZ1"/>
<reference evidence="1" key="2">
    <citation type="journal article" date="2015" name="Fish Shellfish Immunol.">
        <title>Early steps in the European eel (Anguilla anguilla)-Vibrio vulnificus interaction in the gills: Role of the RtxA13 toxin.</title>
        <authorList>
            <person name="Callol A."/>
            <person name="Pajuelo D."/>
            <person name="Ebbesson L."/>
            <person name="Teles M."/>
            <person name="MacKenzie S."/>
            <person name="Amaro C."/>
        </authorList>
    </citation>
    <scope>NUCLEOTIDE SEQUENCE</scope>
</reference>
<accession>A0A0E9PZZ1</accession>
<evidence type="ECO:0000313" key="1">
    <source>
        <dbReference type="EMBL" id="JAH10216.1"/>
    </source>
</evidence>
<proteinExistence type="predicted"/>
<protein>
    <submittedName>
        <fullName evidence="1">Uncharacterized protein</fullName>
    </submittedName>
</protein>
<sequence>MKRLLYEVPEFGPGIIAPSIGSEGYCERLGLIHRGCERLVQIW</sequence>
<dbReference type="EMBL" id="GBXM01098361">
    <property type="protein sequence ID" value="JAH10216.1"/>
    <property type="molecule type" value="Transcribed_RNA"/>
</dbReference>
<organism evidence="1">
    <name type="scientific">Anguilla anguilla</name>
    <name type="common">European freshwater eel</name>
    <name type="synonym">Muraena anguilla</name>
    <dbReference type="NCBI Taxonomy" id="7936"/>
    <lineage>
        <taxon>Eukaryota</taxon>
        <taxon>Metazoa</taxon>
        <taxon>Chordata</taxon>
        <taxon>Craniata</taxon>
        <taxon>Vertebrata</taxon>
        <taxon>Euteleostomi</taxon>
        <taxon>Actinopterygii</taxon>
        <taxon>Neopterygii</taxon>
        <taxon>Teleostei</taxon>
        <taxon>Anguilliformes</taxon>
        <taxon>Anguillidae</taxon>
        <taxon>Anguilla</taxon>
    </lineage>
</organism>
<name>A0A0E9PZZ1_ANGAN</name>